<dbReference type="PANTHER" id="PTHR44688:SF16">
    <property type="entry name" value="DNA-BINDING TRANSCRIPTIONAL ACTIVATOR DEVR_DOSR"/>
    <property type="match status" value="1"/>
</dbReference>
<dbReference type="PRINTS" id="PR00038">
    <property type="entry name" value="HTHLUXR"/>
</dbReference>
<organism evidence="5 6">
    <name type="scientific">Izhakiella australiensis</name>
    <dbReference type="NCBI Taxonomy" id="1926881"/>
    <lineage>
        <taxon>Bacteria</taxon>
        <taxon>Pseudomonadati</taxon>
        <taxon>Pseudomonadota</taxon>
        <taxon>Gammaproteobacteria</taxon>
        <taxon>Enterobacterales</taxon>
        <taxon>Erwiniaceae</taxon>
        <taxon>Izhakiella</taxon>
    </lineage>
</organism>
<dbReference type="PROSITE" id="PS50043">
    <property type="entry name" value="HTH_LUXR_2"/>
    <property type="match status" value="1"/>
</dbReference>
<dbReference type="CDD" id="cd06170">
    <property type="entry name" value="LuxR_C_like"/>
    <property type="match status" value="1"/>
</dbReference>
<keyword evidence="2" id="KW-0238">DNA-binding</keyword>
<evidence type="ECO:0000256" key="3">
    <source>
        <dbReference type="ARBA" id="ARBA00023163"/>
    </source>
</evidence>
<comment type="caution">
    <text evidence="5">The sequence shown here is derived from an EMBL/GenBank/DDBJ whole genome shotgun (WGS) entry which is preliminary data.</text>
</comment>
<feature type="domain" description="HTH luxR-type" evidence="4">
    <location>
        <begin position="165"/>
        <end position="230"/>
    </location>
</feature>
<evidence type="ECO:0000256" key="1">
    <source>
        <dbReference type="ARBA" id="ARBA00023015"/>
    </source>
</evidence>
<dbReference type="GO" id="GO:0003677">
    <property type="term" value="F:DNA binding"/>
    <property type="evidence" value="ECO:0007669"/>
    <property type="project" value="UniProtKB-KW"/>
</dbReference>
<dbReference type="PANTHER" id="PTHR44688">
    <property type="entry name" value="DNA-BINDING TRANSCRIPTIONAL ACTIVATOR DEVR_DOSR"/>
    <property type="match status" value="1"/>
</dbReference>
<dbReference type="SMART" id="SM00421">
    <property type="entry name" value="HTH_LUXR"/>
    <property type="match status" value="1"/>
</dbReference>
<dbReference type="Pfam" id="PF00196">
    <property type="entry name" value="GerE"/>
    <property type="match status" value="1"/>
</dbReference>
<reference evidence="5 6" key="1">
    <citation type="submission" date="2016-12" db="EMBL/GenBank/DDBJ databases">
        <title>Izhakiella australiana sp. nov. of genus Izhakiella isolated from Australian desert.</title>
        <authorList>
            <person name="Ji M."/>
        </authorList>
    </citation>
    <scope>NUCLEOTIDE SEQUENCE [LARGE SCALE GENOMIC DNA]</scope>
    <source>
        <strain evidence="5 6">D4N98</strain>
    </source>
</reference>
<name>A0A1S8Y7A6_9GAMM</name>
<proteinExistence type="predicted"/>
<evidence type="ECO:0000313" key="6">
    <source>
        <dbReference type="Proteomes" id="UP000190667"/>
    </source>
</evidence>
<dbReference type="SUPFAM" id="SSF75516">
    <property type="entry name" value="Pheromone-binding domain of LuxR-like quorum-sensing transcription factors"/>
    <property type="match status" value="1"/>
</dbReference>
<dbReference type="Gene3D" id="3.30.450.80">
    <property type="entry name" value="Transcription factor LuxR-like, autoinducer-binding domain"/>
    <property type="match status" value="1"/>
</dbReference>
<dbReference type="InterPro" id="IPR036388">
    <property type="entry name" value="WH-like_DNA-bd_sf"/>
</dbReference>
<dbReference type="Proteomes" id="UP000190667">
    <property type="component" value="Unassembled WGS sequence"/>
</dbReference>
<dbReference type="GO" id="GO:0006355">
    <property type="term" value="P:regulation of DNA-templated transcription"/>
    <property type="evidence" value="ECO:0007669"/>
    <property type="project" value="InterPro"/>
</dbReference>
<evidence type="ECO:0000256" key="2">
    <source>
        <dbReference type="ARBA" id="ARBA00023125"/>
    </source>
</evidence>
<keyword evidence="3" id="KW-0804">Transcription</keyword>
<dbReference type="AlphaFoldDB" id="A0A1S8Y7A6"/>
<dbReference type="InterPro" id="IPR036693">
    <property type="entry name" value="TF_LuxR_autoind-bd_dom_sf"/>
</dbReference>
<dbReference type="InterPro" id="IPR000792">
    <property type="entry name" value="Tscrpt_reg_LuxR_C"/>
</dbReference>
<dbReference type="SUPFAM" id="SSF46894">
    <property type="entry name" value="C-terminal effector domain of the bipartite response regulators"/>
    <property type="match status" value="1"/>
</dbReference>
<evidence type="ECO:0000313" key="5">
    <source>
        <dbReference type="EMBL" id="OON34727.1"/>
    </source>
</evidence>
<dbReference type="Pfam" id="PF03472">
    <property type="entry name" value="Autoind_bind"/>
    <property type="match status" value="1"/>
</dbReference>
<keyword evidence="6" id="KW-1185">Reference proteome</keyword>
<dbReference type="InterPro" id="IPR005143">
    <property type="entry name" value="TF_LuxR_autoind-bd_dom"/>
</dbReference>
<dbReference type="OrthoDB" id="9774661at2"/>
<sequence length="241" mass="27897">MDNDLYSNDEKNRYVKSFLEKNLLKYGNIHYVYSVMNKSRMNSMSILSNFPDKLVDDYLDGGKQNIDPVILSALNRVTSFYWDENLKISSRWEIRSIFSPVKPYNITSGYAFVLHDHQNNLGILSLYIDNLLKKETLDLILNHKDDLQCLLLSTHEMLLDVYHNHKITKIVFTPRENEILYWCTTGKTHKEIAELLHISLGTVKFHTANIVRKMGVRNIRHAVSLATELKIVSPPAGKKIC</sequence>
<dbReference type="EMBL" id="MRUL01000033">
    <property type="protein sequence ID" value="OON34727.1"/>
    <property type="molecule type" value="Genomic_DNA"/>
</dbReference>
<keyword evidence="1" id="KW-0805">Transcription regulation</keyword>
<dbReference type="STRING" id="1926881.BTJ39_23230"/>
<dbReference type="Gene3D" id="1.10.10.10">
    <property type="entry name" value="Winged helix-like DNA-binding domain superfamily/Winged helix DNA-binding domain"/>
    <property type="match status" value="1"/>
</dbReference>
<gene>
    <name evidence="5" type="ORF">BTJ39_23230</name>
</gene>
<evidence type="ECO:0000259" key="4">
    <source>
        <dbReference type="PROSITE" id="PS50043"/>
    </source>
</evidence>
<protein>
    <recommendedName>
        <fullName evidence="4">HTH luxR-type domain-containing protein</fullName>
    </recommendedName>
</protein>
<dbReference type="InterPro" id="IPR016032">
    <property type="entry name" value="Sig_transdc_resp-reg_C-effctor"/>
</dbReference>
<accession>A0A1S8Y7A6</accession>
<dbReference type="RefSeq" id="WP_078005051.1">
    <property type="nucleotide sequence ID" value="NZ_MRUL01000033.1"/>
</dbReference>